<accession>A0A239MA04</accession>
<dbReference type="Pfam" id="PF05973">
    <property type="entry name" value="Gp49"/>
    <property type="match status" value="1"/>
</dbReference>
<dbReference type="Proteomes" id="UP000198362">
    <property type="component" value="Unassembled WGS sequence"/>
</dbReference>
<dbReference type="EMBL" id="FZPH01000005">
    <property type="protein sequence ID" value="SNT39586.1"/>
    <property type="molecule type" value="Genomic_DNA"/>
</dbReference>
<name>A0A239MA04_9ACTN</name>
<evidence type="ECO:0000313" key="3">
    <source>
        <dbReference type="Proteomes" id="UP000198362"/>
    </source>
</evidence>
<dbReference type="InterPro" id="IPR009241">
    <property type="entry name" value="HigB-like"/>
</dbReference>
<evidence type="ECO:0000256" key="1">
    <source>
        <dbReference type="SAM" id="MobiDB-lite"/>
    </source>
</evidence>
<feature type="region of interest" description="Disordered" evidence="1">
    <location>
        <begin position="65"/>
        <end position="94"/>
    </location>
</feature>
<gene>
    <name evidence="2" type="ORF">SAMN05421812_105278</name>
</gene>
<proteinExistence type="predicted"/>
<evidence type="ECO:0000313" key="2">
    <source>
        <dbReference type="EMBL" id="SNT39586.1"/>
    </source>
</evidence>
<dbReference type="AlphaFoldDB" id="A0A239MA04"/>
<protein>
    <submittedName>
        <fullName evidence="2">Phage derived protein Gp49-like</fullName>
    </submittedName>
</protein>
<dbReference type="OrthoDB" id="330810at2"/>
<organism evidence="2 3">
    <name type="scientific">Asanoa hainanensis</name>
    <dbReference type="NCBI Taxonomy" id="560556"/>
    <lineage>
        <taxon>Bacteria</taxon>
        <taxon>Bacillati</taxon>
        <taxon>Actinomycetota</taxon>
        <taxon>Actinomycetes</taxon>
        <taxon>Micromonosporales</taxon>
        <taxon>Micromonosporaceae</taxon>
        <taxon>Asanoa</taxon>
    </lineage>
</organism>
<reference evidence="2 3" key="1">
    <citation type="submission" date="2017-06" db="EMBL/GenBank/DDBJ databases">
        <authorList>
            <person name="Kim H.J."/>
            <person name="Triplett B.A."/>
        </authorList>
    </citation>
    <scope>NUCLEOTIDE SEQUENCE [LARGE SCALE GENOMIC DNA]</scope>
    <source>
        <strain evidence="2 3">CGMCC 4.5593</strain>
    </source>
</reference>
<sequence length="94" mass="10159">MTWTVVVVDPALSWLHELRQTDRRTLVLISAAIDALAEEGPALGRPLVDTVKGSRIANLKELRPGSAGRTEVRHTTSTSNDCARRAVNGDGPSR</sequence>
<keyword evidence="3" id="KW-1185">Reference proteome</keyword>